<organism evidence="2 3">
    <name type="scientific">Sphagnum jensenii</name>
    <dbReference type="NCBI Taxonomy" id="128206"/>
    <lineage>
        <taxon>Eukaryota</taxon>
        <taxon>Viridiplantae</taxon>
        <taxon>Streptophyta</taxon>
        <taxon>Embryophyta</taxon>
        <taxon>Bryophyta</taxon>
        <taxon>Sphagnophytina</taxon>
        <taxon>Sphagnopsida</taxon>
        <taxon>Sphagnales</taxon>
        <taxon>Sphagnaceae</taxon>
        <taxon>Sphagnum</taxon>
    </lineage>
</organism>
<feature type="compositionally biased region" description="Low complexity" evidence="1">
    <location>
        <begin position="513"/>
        <end position="526"/>
    </location>
</feature>
<dbReference type="Proteomes" id="UP001497522">
    <property type="component" value="Chromosome 3"/>
</dbReference>
<sequence length="882" mass="98271">MVRSEERHAFVLRRNSVVREEGYRDRVCNAFKGIVELQLLGIIATTMRQQPSYRLTDYGRILKEEKVPREANHPGAMYFAVQGALGAMSSTEDLVGRRGGVRANEHGSENIEALGQENLQRSLYQKFYDDTHYVHSEGAKYPGYCEPQQVKYADCRDSRAGTLDPRKHNDWLGGVRDVGETSRYGLDSYLPNSTSSHQGPGWDMPQGMVFREGYWGASHSCLDFQFVDEQPRGKELYSYQSFGRAGGLGHTNAVPFSNIMEGEQNLNPLPFGPGGDRHLSGGAAYPNLDNRDAYQAIGSFHPPPSFQDDRLDAVRLRSNCGDNMSGTWSLVGKHQLRYPSHEKEPMSLIEAHAFSESQLAYDPKGIPPTLDGGSQCSYNSLRGNEKGMACGEISIPEDIHSGPISNRDSPGLSPRAQWPNSGWTPRTGGAGSMGEPPLSSDAANICRPLEQDRPAFFHYSASSVLPFQPHPSSLHAHQEGFPQDLQFSFAMENPAAGLQGRDGRRISNLPQTGRSSRPPASGSSARNIRNWPKDREFLQRRVIPSPAEELFRLHNMKARMPSNELQRSKVPHCGRLCHNLTLKETGSAHEALNWDASSEENQDSVMKLDTGLTWAETSHHPQVNWEAVNDDLEANNVSELQADQQGSPQNREGNELGLLLRAQQAASVCSRQFLKEMSEEDDDDDLSDGYEEEDDDVSLSGSVASDDDGINHQHQPQMEENLDGDDKEEFKSKEEKAYEYFVKMFQDNHELRKLYEEKRNCGEFECLVCVGEGAKGKRKKFPDVVGLVQHSKKITKTKKLLEHRGYACAIRYLLGWDSLGPPQFASHLSILAPRGCIPPADSPCSLLEKPGNQEDLQDDEIRAQELGAKRAKLSADRMPVTE</sequence>
<evidence type="ECO:0000313" key="3">
    <source>
        <dbReference type="Proteomes" id="UP001497522"/>
    </source>
</evidence>
<feature type="region of interest" description="Disordered" evidence="1">
    <location>
        <begin position="265"/>
        <end position="285"/>
    </location>
</feature>
<feature type="region of interest" description="Disordered" evidence="1">
    <location>
        <begin position="847"/>
        <end position="882"/>
    </location>
</feature>
<gene>
    <name evidence="2" type="ORF">CSSPJE1EN2_LOCUS15557</name>
</gene>
<dbReference type="PANTHER" id="PTHR34546:SF3">
    <property type="entry name" value="OS06G0153600 PROTEIN"/>
    <property type="match status" value="1"/>
</dbReference>
<feature type="region of interest" description="Disordered" evidence="1">
    <location>
        <begin position="495"/>
        <end position="531"/>
    </location>
</feature>
<proteinExistence type="predicted"/>
<feature type="region of interest" description="Disordered" evidence="1">
    <location>
        <begin position="395"/>
        <end position="442"/>
    </location>
</feature>
<protein>
    <submittedName>
        <fullName evidence="2">Uncharacterized protein</fullName>
    </submittedName>
</protein>
<keyword evidence="3" id="KW-1185">Reference proteome</keyword>
<evidence type="ECO:0000313" key="2">
    <source>
        <dbReference type="EMBL" id="CAK9872987.1"/>
    </source>
</evidence>
<dbReference type="PANTHER" id="PTHR34546">
    <property type="entry name" value="OS06G0153600 PROTEIN"/>
    <property type="match status" value="1"/>
</dbReference>
<evidence type="ECO:0000256" key="1">
    <source>
        <dbReference type="SAM" id="MobiDB-lite"/>
    </source>
</evidence>
<feature type="compositionally biased region" description="Acidic residues" evidence="1">
    <location>
        <begin position="678"/>
        <end position="697"/>
    </location>
</feature>
<accession>A0ABP1BCS4</accession>
<feature type="region of interest" description="Disordered" evidence="1">
    <location>
        <begin position="677"/>
        <end position="729"/>
    </location>
</feature>
<dbReference type="EMBL" id="OZ023704">
    <property type="protein sequence ID" value="CAK9872987.1"/>
    <property type="molecule type" value="Genomic_DNA"/>
</dbReference>
<reference evidence="2" key="1">
    <citation type="submission" date="2024-03" db="EMBL/GenBank/DDBJ databases">
        <authorList>
            <consortium name="ELIXIR-Norway"/>
            <consortium name="Elixir Norway"/>
        </authorList>
    </citation>
    <scope>NUCLEOTIDE SEQUENCE</scope>
</reference>
<name>A0ABP1BCS4_9BRYO</name>